<evidence type="ECO:0000313" key="2">
    <source>
        <dbReference type="EMBL" id="GLS19917.1"/>
    </source>
</evidence>
<feature type="chain" id="PRO_5046777295" evidence="1">
    <location>
        <begin position="21"/>
        <end position="202"/>
    </location>
</feature>
<sequence length="202" mass="22296">MLKAIVSAVLFLCVASVAHAQTVTDPNEIASRLRFWAQDAGDPVYYGEVKNVNRRGMRPAGHYQCLALAFIKYENGAFSYAHKMWSKSRDGSCHYDDVTSRKVGNHGTCVRDTNAGFGNAVGTALMTKANIDYQHSTFRTIDTKTRRVGETAACVPPRGASAGLYSLKIEDGRLKVMTTRPLDYEVNINPQDPQHPPTQPVF</sequence>
<keyword evidence="1" id="KW-0732">Signal</keyword>
<organism evidence="2 3">
    <name type="scientific">Labrys miyagiensis</name>
    <dbReference type="NCBI Taxonomy" id="346912"/>
    <lineage>
        <taxon>Bacteria</taxon>
        <taxon>Pseudomonadati</taxon>
        <taxon>Pseudomonadota</taxon>
        <taxon>Alphaproteobacteria</taxon>
        <taxon>Hyphomicrobiales</taxon>
        <taxon>Xanthobacteraceae</taxon>
        <taxon>Labrys</taxon>
    </lineage>
</organism>
<accession>A0ABQ6CNW7</accession>
<dbReference type="Proteomes" id="UP001156882">
    <property type="component" value="Unassembled WGS sequence"/>
</dbReference>
<evidence type="ECO:0000256" key="1">
    <source>
        <dbReference type="SAM" id="SignalP"/>
    </source>
</evidence>
<name>A0ABQ6CNW7_9HYPH</name>
<dbReference type="EMBL" id="BSPC01000026">
    <property type="protein sequence ID" value="GLS19917.1"/>
    <property type="molecule type" value="Genomic_DNA"/>
</dbReference>
<gene>
    <name evidence="2" type="ORF">GCM10007874_29340</name>
</gene>
<comment type="caution">
    <text evidence="2">The sequence shown here is derived from an EMBL/GenBank/DDBJ whole genome shotgun (WGS) entry which is preliminary data.</text>
</comment>
<evidence type="ECO:0000313" key="3">
    <source>
        <dbReference type="Proteomes" id="UP001156882"/>
    </source>
</evidence>
<keyword evidence="3" id="KW-1185">Reference proteome</keyword>
<feature type="signal peptide" evidence="1">
    <location>
        <begin position="1"/>
        <end position="20"/>
    </location>
</feature>
<reference evidence="3" key="1">
    <citation type="journal article" date="2019" name="Int. J. Syst. Evol. Microbiol.">
        <title>The Global Catalogue of Microorganisms (GCM) 10K type strain sequencing project: providing services to taxonomists for standard genome sequencing and annotation.</title>
        <authorList>
            <consortium name="The Broad Institute Genomics Platform"/>
            <consortium name="The Broad Institute Genome Sequencing Center for Infectious Disease"/>
            <person name="Wu L."/>
            <person name="Ma J."/>
        </authorList>
    </citation>
    <scope>NUCLEOTIDE SEQUENCE [LARGE SCALE GENOMIC DNA]</scope>
    <source>
        <strain evidence="3">NBRC 101365</strain>
    </source>
</reference>
<proteinExistence type="predicted"/>
<protein>
    <submittedName>
        <fullName evidence="2">Uncharacterized protein</fullName>
    </submittedName>
</protein>
<dbReference type="RefSeq" id="WP_284312973.1">
    <property type="nucleotide sequence ID" value="NZ_BSPC01000026.1"/>
</dbReference>